<dbReference type="InterPro" id="IPR013320">
    <property type="entry name" value="ConA-like_dom_sf"/>
</dbReference>
<feature type="signal peptide" evidence="3">
    <location>
        <begin position="1"/>
        <end position="23"/>
    </location>
</feature>
<reference evidence="5" key="1">
    <citation type="submission" date="2023-07" db="EMBL/GenBank/DDBJ databases">
        <title>draft genome sequence of fig (Ficus carica).</title>
        <authorList>
            <person name="Takahashi T."/>
            <person name="Nishimura K."/>
        </authorList>
    </citation>
    <scope>NUCLEOTIDE SEQUENCE</scope>
</reference>
<feature type="domain" description="Legume lectin" evidence="4">
    <location>
        <begin position="26"/>
        <end position="132"/>
    </location>
</feature>
<evidence type="ECO:0000313" key="5">
    <source>
        <dbReference type="EMBL" id="GMN58318.1"/>
    </source>
</evidence>
<keyword evidence="2" id="KW-0430">Lectin</keyword>
<gene>
    <name evidence="5" type="ORF">TIFTF001_027414</name>
</gene>
<comment type="similarity">
    <text evidence="1">Belongs to the leguminous lectin family.</text>
</comment>
<protein>
    <recommendedName>
        <fullName evidence="4">Legume lectin domain-containing protein</fullName>
    </recommendedName>
</protein>
<evidence type="ECO:0000256" key="1">
    <source>
        <dbReference type="ARBA" id="ARBA00007606"/>
    </source>
</evidence>
<dbReference type="InterPro" id="IPR001220">
    <property type="entry name" value="Legume_lectin_dom"/>
</dbReference>
<evidence type="ECO:0000259" key="4">
    <source>
        <dbReference type="Pfam" id="PF00139"/>
    </source>
</evidence>
<dbReference type="Pfam" id="PF00139">
    <property type="entry name" value="Lectin_legB"/>
    <property type="match status" value="1"/>
</dbReference>
<feature type="chain" id="PRO_5041667601" description="Legume lectin domain-containing protein" evidence="3">
    <location>
        <begin position="24"/>
        <end position="134"/>
    </location>
</feature>
<dbReference type="Gene3D" id="2.60.120.200">
    <property type="match status" value="1"/>
</dbReference>
<keyword evidence="3" id="KW-0732">Signal</keyword>
<dbReference type="PANTHER" id="PTHR32401:SF49">
    <property type="entry name" value="OS10G0129200 PROTEIN"/>
    <property type="match status" value="1"/>
</dbReference>
<proteinExistence type="inferred from homology"/>
<organism evidence="5 6">
    <name type="scientific">Ficus carica</name>
    <name type="common">Common fig</name>
    <dbReference type="NCBI Taxonomy" id="3494"/>
    <lineage>
        <taxon>Eukaryota</taxon>
        <taxon>Viridiplantae</taxon>
        <taxon>Streptophyta</taxon>
        <taxon>Embryophyta</taxon>
        <taxon>Tracheophyta</taxon>
        <taxon>Spermatophyta</taxon>
        <taxon>Magnoliopsida</taxon>
        <taxon>eudicotyledons</taxon>
        <taxon>Gunneridae</taxon>
        <taxon>Pentapetalae</taxon>
        <taxon>rosids</taxon>
        <taxon>fabids</taxon>
        <taxon>Rosales</taxon>
        <taxon>Moraceae</taxon>
        <taxon>Ficeae</taxon>
        <taxon>Ficus</taxon>
    </lineage>
</organism>
<evidence type="ECO:0000256" key="3">
    <source>
        <dbReference type="SAM" id="SignalP"/>
    </source>
</evidence>
<evidence type="ECO:0000313" key="6">
    <source>
        <dbReference type="Proteomes" id="UP001187192"/>
    </source>
</evidence>
<name>A0AA88DN06_FICCA</name>
<dbReference type="SUPFAM" id="SSF49899">
    <property type="entry name" value="Concanavalin A-like lectins/glucanases"/>
    <property type="match status" value="1"/>
</dbReference>
<keyword evidence="6" id="KW-1185">Reference proteome</keyword>
<evidence type="ECO:0000256" key="2">
    <source>
        <dbReference type="ARBA" id="ARBA00022734"/>
    </source>
</evidence>
<dbReference type="AlphaFoldDB" id="A0AA88DN06"/>
<sequence>MILPSHHRIVAVTFFFLIIVGDSVPLQLNYQTIEKNNPNLIARGNISYLGSEIQLTTNQSDQVCRLRYFQPLHLWDDSDGRLKVADFTTNFSFVIISSDQDNKTGDGIVFFLAKPPFEIPEPIDGACIGLVTHD</sequence>
<accession>A0AA88DN06</accession>
<dbReference type="PANTHER" id="PTHR32401">
    <property type="entry name" value="CONCANAVALIN A-LIKE LECTIN FAMILY PROTEIN"/>
    <property type="match status" value="1"/>
</dbReference>
<dbReference type="InterPro" id="IPR050258">
    <property type="entry name" value="Leguminous_Lectin"/>
</dbReference>
<comment type="caution">
    <text evidence="5">The sequence shown here is derived from an EMBL/GenBank/DDBJ whole genome shotgun (WGS) entry which is preliminary data.</text>
</comment>
<dbReference type="Proteomes" id="UP001187192">
    <property type="component" value="Unassembled WGS sequence"/>
</dbReference>
<dbReference type="GO" id="GO:0030246">
    <property type="term" value="F:carbohydrate binding"/>
    <property type="evidence" value="ECO:0007669"/>
    <property type="project" value="UniProtKB-KW"/>
</dbReference>
<dbReference type="EMBL" id="BTGU01000077">
    <property type="protein sequence ID" value="GMN58318.1"/>
    <property type="molecule type" value="Genomic_DNA"/>
</dbReference>